<gene>
    <name evidence="2" type="ORF">BD410DRAFT_363616</name>
</gene>
<reference evidence="2 3" key="1">
    <citation type="submission" date="2018-06" db="EMBL/GenBank/DDBJ databases">
        <title>A transcriptomic atlas of mushroom development highlights an independent origin of complex multicellularity.</title>
        <authorList>
            <consortium name="DOE Joint Genome Institute"/>
            <person name="Krizsan K."/>
            <person name="Almasi E."/>
            <person name="Merenyi Z."/>
            <person name="Sahu N."/>
            <person name="Viragh M."/>
            <person name="Koszo T."/>
            <person name="Mondo S."/>
            <person name="Kiss B."/>
            <person name="Balint B."/>
            <person name="Kues U."/>
            <person name="Barry K."/>
            <person name="Hegedus J.C."/>
            <person name="Henrissat B."/>
            <person name="Johnson J."/>
            <person name="Lipzen A."/>
            <person name="Ohm R."/>
            <person name="Nagy I."/>
            <person name="Pangilinan J."/>
            <person name="Yan J."/>
            <person name="Xiong Y."/>
            <person name="Grigoriev I.V."/>
            <person name="Hibbett D.S."/>
            <person name="Nagy L.G."/>
        </authorList>
    </citation>
    <scope>NUCLEOTIDE SEQUENCE [LARGE SCALE GENOMIC DNA]</scope>
    <source>
        <strain evidence="2 3">SZMC22713</strain>
    </source>
</reference>
<evidence type="ECO:0000313" key="3">
    <source>
        <dbReference type="Proteomes" id="UP000294933"/>
    </source>
</evidence>
<dbReference type="Pfam" id="PF01636">
    <property type="entry name" value="APH"/>
    <property type="match status" value="1"/>
</dbReference>
<dbReference type="STRING" id="50990.A0A4Y7Q0K9"/>
<feature type="domain" description="Aminoglycoside phosphotransferase" evidence="1">
    <location>
        <begin position="36"/>
        <end position="87"/>
    </location>
</feature>
<dbReference type="SUPFAM" id="SSF56112">
    <property type="entry name" value="Protein kinase-like (PK-like)"/>
    <property type="match status" value="1"/>
</dbReference>
<name>A0A4Y7Q0K9_9AGAM</name>
<accession>A0A4Y7Q0K9</accession>
<dbReference type="PANTHER" id="PTHR21310">
    <property type="entry name" value="AMINOGLYCOSIDE PHOSPHOTRANSFERASE-RELATED-RELATED"/>
    <property type="match status" value="1"/>
</dbReference>
<dbReference type="OrthoDB" id="5404599at2759"/>
<evidence type="ECO:0000313" key="2">
    <source>
        <dbReference type="EMBL" id="TDL20692.1"/>
    </source>
</evidence>
<dbReference type="VEuPathDB" id="FungiDB:BD410DRAFT_363616"/>
<proteinExistence type="predicted"/>
<organism evidence="2 3">
    <name type="scientific">Rickenella mellea</name>
    <dbReference type="NCBI Taxonomy" id="50990"/>
    <lineage>
        <taxon>Eukaryota</taxon>
        <taxon>Fungi</taxon>
        <taxon>Dikarya</taxon>
        <taxon>Basidiomycota</taxon>
        <taxon>Agaricomycotina</taxon>
        <taxon>Agaricomycetes</taxon>
        <taxon>Hymenochaetales</taxon>
        <taxon>Rickenellaceae</taxon>
        <taxon>Rickenella</taxon>
    </lineage>
</organism>
<dbReference type="Gene3D" id="3.90.1200.10">
    <property type="match status" value="1"/>
</dbReference>
<keyword evidence="3" id="KW-1185">Reference proteome</keyword>
<dbReference type="InterPro" id="IPR051678">
    <property type="entry name" value="AGP_Transferase"/>
</dbReference>
<dbReference type="Proteomes" id="UP000294933">
    <property type="component" value="Unassembled WGS sequence"/>
</dbReference>
<dbReference type="InterPro" id="IPR002575">
    <property type="entry name" value="Aminoglycoside_PTrfase"/>
</dbReference>
<dbReference type="EMBL" id="ML170186">
    <property type="protein sequence ID" value="TDL20692.1"/>
    <property type="molecule type" value="Genomic_DNA"/>
</dbReference>
<dbReference type="PANTHER" id="PTHR21310:SF15">
    <property type="entry name" value="AMINOGLYCOSIDE PHOSPHOTRANSFERASE DOMAIN-CONTAINING PROTEIN"/>
    <property type="match status" value="1"/>
</dbReference>
<dbReference type="AlphaFoldDB" id="A0A4Y7Q0K9"/>
<evidence type="ECO:0000259" key="1">
    <source>
        <dbReference type="Pfam" id="PF01636"/>
    </source>
</evidence>
<sequence length="90" mass="10250">MMIDNDEEVYYVSDVRAVVLARNGRSVDNFPPEVAISHTKAHPLVLTHNDLFPRNIMVSGTNVTAILDWECAGWFPSHWEYCKCVNWGKA</sequence>
<protein>
    <recommendedName>
        <fullName evidence="1">Aminoglycoside phosphotransferase domain-containing protein</fullName>
    </recommendedName>
</protein>
<dbReference type="InterPro" id="IPR011009">
    <property type="entry name" value="Kinase-like_dom_sf"/>
</dbReference>